<dbReference type="GO" id="GO:0004713">
    <property type="term" value="F:protein tyrosine kinase activity"/>
    <property type="evidence" value="ECO:0007669"/>
    <property type="project" value="TreeGrafter"/>
</dbReference>
<accession>A0AAN0VJD8</accession>
<dbReference type="PANTHER" id="PTHR32309">
    <property type="entry name" value="TYROSINE-PROTEIN KINASE"/>
    <property type="match status" value="1"/>
</dbReference>
<protein>
    <submittedName>
        <fullName evidence="4">Capsule polysaccharide export protein KpsE</fullName>
    </submittedName>
</protein>
<dbReference type="KEGG" id="ptp:RCA23_c25250"/>
<evidence type="ECO:0000256" key="1">
    <source>
        <dbReference type="SAM" id="Coils"/>
    </source>
</evidence>
<sequence length="547" mass="59887">MTSKLRAKKFRVPRPDVLEAVDASLGVTEGNPELAKAVAPAPQQPAINVASLDDQVAQPLKAPIGSTDIDEIRKEGLTGRQLRMARRTAQRHDLPATSDFDAVRLLRQAGIDPFQRSNLLELAPKNDGSPPPMTKPGRASRPQLPQRRDASDNLPALIPEDDPALRRAREVERIQQSIIRRRQKKLALLGLRLAFFVGLPTLLAGWYFYTAASPMYSTKSAFLIQQNSEQSSGGGGLMGMISGAGGSGLSDGSSVQSYLTSIEAMIRLDEDHDFIAHFSDPAIDPLARLKADASNEEAFKVFKKSVKIGYDPTEGLVNMEVIAASPDASVEFSNALIGYAEERVSNITQRLRDDQMKGAIESFEDAQIARNEALDRLVTLQQELSVIDSKTAVASIQQQIMSLEQEVDQMEKSLAIHMENARPNTSKVNALKTSIRINKDLIEAKRAELTQTTGGADSMASKNARMIVAEADYQTREMMVQAAVQSVEAARVAADRQARYLATSVAPVRPEDPSYPRKFENTLLSFLIFGGVYLIMSLTASILREQV</sequence>
<dbReference type="GO" id="GO:0005886">
    <property type="term" value="C:plasma membrane"/>
    <property type="evidence" value="ECO:0007669"/>
    <property type="project" value="TreeGrafter"/>
</dbReference>
<name>A0AAN0VJD8_9RHOB</name>
<reference evidence="4 5" key="1">
    <citation type="journal article" date="2014" name="ISME J.">
        <title>Adaptation of an abundant Roseobacter RCA organism to pelagic systems revealed by genomic and transcriptomic analyses.</title>
        <authorList>
            <person name="Voget S."/>
            <person name="Wemheuer B."/>
            <person name="Brinkhoff T."/>
            <person name="Vollmers J."/>
            <person name="Dietrich S."/>
            <person name="Giebel H.A."/>
            <person name="Beardsley C."/>
            <person name="Sardemann C."/>
            <person name="Bakenhus I."/>
            <person name="Billerbeck S."/>
            <person name="Daniel R."/>
            <person name="Simon M."/>
        </authorList>
    </citation>
    <scope>NUCLEOTIDE SEQUENCE [LARGE SCALE GENOMIC DNA]</scope>
    <source>
        <strain evidence="4 5">RCA23</strain>
    </source>
</reference>
<evidence type="ECO:0000256" key="3">
    <source>
        <dbReference type="SAM" id="Phobius"/>
    </source>
</evidence>
<keyword evidence="3" id="KW-1133">Transmembrane helix</keyword>
<feature type="transmembrane region" description="Helical" evidence="3">
    <location>
        <begin position="186"/>
        <end position="209"/>
    </location>
</feature>
<dbReference type="AlphaFoldDB" id="A0AAN0VJD8"/>
<dbReference type="EMBL" id="CP003984">
    <property type="protein sequence ID" value="AII88044.1"/>
    <property type="molecule type" value="Genomic_DNA"/>
</dbReference>
<dbReference type="RefSeq" id="WP_044050652.1">
    <property type="nucleotide sequence ID" value="NZ_CP003984.1"/>
</dbReference>
<proteinExistence type="predicted"/>
<dbReference type="InterPro" id="IPR050445">
    <property type="entry name" value="Bact_polysacc_biosynth/exp"/>
</dbReference>
<feature type="region of interest" description="Disordered" evidence="2">
    <location>
        <begin position="117"/>
        <end position="161"/>
    </location>
</feature>
<organism evidence="4 5">
    <name type="scientific">Planktomarina temperata RCA23</name>
    <dbReference type="NCBI Taxonomy" id="666509"/>
    <lineage>
        <taxon>Bacteria</taxon>
        <taxon>Pseudomonadati</taxon>
        <taxon>Pseudomonadota</taxon>
        <taxon>Alphaproteobacteria</taxon>
        <taxon>Rhodobacterales</taxon>
        <taxon>Paracoccaceae</taxon>
        <taxon>Planktomarina</taxon>
    </lineage>
</organism>
<keyword evidence="3" id="KW-0812">Transmembrane</keyword>
<dbReference type="PANTHER" id="PTHR32309:SF13">
    <property type="entry name" value="FERRIC ENTEROBACTIN TRANSPORT PROTEIN FEPE"/>
    <property type="match status" value="1"/>
</dbReference>
<feature type="coiled-coil region" evidence="1">
    <location>
        <begin position="363"/>
        <end position="420"/>
    </location>
</feature>
<feature type="transmembrane region" description="Helical" evidence="3">
    <location>
        <begin position="523"/>
        <end position="543"/>
    </location>
</feature>
<evidence type="ECO:0000313" key="5">
    <source>
        <dbReference type="Proteomes" id="UP000028680"/>
    </source>
</evidence>
<gene>
    <name evidence="4" type="primary">kpsE</name>
    <name evidence="4" type="ORF">RCA23_c25250</name>
</gene>
<evidence type="ECO:0000313" key="4">
    <source>
        <dbReference type="EMBL" id="AII88044.1"/>
    </source>
</evidence>
<keyword evidence="5" id="KW-1185">Reference proteome</keyword>
<keyword evidence="3" id="KW-0472">Membrane</keyword>
<dbReference type="Proteomes" id="UP000028680">
    <property type="component" value="Chromosome"/>
</dbReference>
<evidence type="ECO:0000256" key="2">
    <source>
        <dbReference type="SAM" id="MobiDB-lite"/>
    </source>
</evidence>
<keyword evidence="1" id="KW-0175">Coiled coil</keyword>